<feature type="non-terminal residue" evidence="1">
    <location>
        <position position="205"/>
    </location>
</feature>
<sequence>MAGIPLSYIVHRLHGLADHFWTRPESADCTVIVPLPIAPVPSSANGFGTRRGSARFAGAGDRNPRHADSTSMRRLTFRLHKDYLSTQSTLFRQFLSSATPLDLDTGCTTPPDGSFLPLLNPFGQPRLLSSNPDNPTLFLPLPDPSSFTILLHYLYHGDFEVVARSMSQKKVRWEGVVMNADFLGLDEVLKNELGVWWRRNISPLA</sequence>
<reference evidence="1 2" key="1">
    <citation type="journal article" date="2018" name="Mol. Biol. Evol.">
        <title>Broad Genomic Sampling Reveals a Smut Pathogenic Ancestry of the Fungal Clade Ustilaginomycotina.</title>
        <authorList>
            <person name="Kijpornyongpan T."/>
            <person name="Mondo S.J."/>
            <person name="Barry K."/>
            <person name="Sandor L."/>
            <person name="Lee J."/>
            <person name="Lipzen A."/>
            <person name="Pangilinan J."/>
            <person name="LaButti K."/>
            <person name="Hainaut M."/>
            <person name="Henrissat B."/>
            <person name="Grigoriev I.V."/>
            <person name="Spatafora J.W."/>
            <person name="Aime M.C."/>
        </authorList>
    </citation>
    <scope>NUCLEOTIDE SEQUENCE [LARGE SCALE GENOMIC DNA]</scope>
    <source>
        <strain evidence="1 2">SA 807</strain>
    </source>
</reference>
<keyword evidence="2" id="KW-1185">Reference proteome</keyword>
<evidence type="ECO:0000313" key="1">
    <source>
        <dbReference type="EMBL" id="PWN46699.1"/>
    </source>
</evidence>
<name>A0ACD0NLM1_9BASI</name>
<proteinExistence type="predicted"/>
<organism evidence="1 2">
    <name type="scientific">Violaceomyces palustris</name>
    <dbReference type="NCBI Taxonomy" id="1673888"/>
    <lineage>
        <taxon>Eukaryota</taxon>
        <taxon>Fungi</taxon>
        <taxon>Dikarya</taxon>
        <taxon>Basidiomycota</taxon>
        <taxon>Ustilaginomycotina</taxon>
        <taxon>Ustilaginomycetes</taxon>
        <taxon>Violaceomycetales</taxon>
        <taxon>Violaceomycetaceae</taxon>
        <taxon>Violaceomyces</taxon>
    </lineage>
</organism>
<gene>
    <name evidence="1" type="ORF">IE53DRAFT_304038</name>
</gene>
<accession>A0ACD0NLM1</accession>
<dbReference type="EMBL" id="KZ820767">
    <property type="protein sequence ID" value="PWN46699.1"/>
    <property type="molecule type" value="Genomic_DNA"/>
</dbReference>
<dbReference type="Proteomes" id="UP000245626">
    <property type="component" value="Unassembled WGS sequence"/>
</dbReference>
<evidence type="ECO:0000313" key="2">
    <source>
        <dbReference type="Proteomes" id="UP000245626"/>
    </source>
</evidence>
<protein>
    <submittedName>
        <fullName evidence="1">Uncharacterized protein</fullName>
    </submittedName>
</protein>